<dbReference type="Proteomes" id="UP001363151">
    <property type="component" value="Unassembled WGS sequence"/>
</dbReference>
<name>A0ABR1GFL3_AURAN</name>
<evidence type="ECO:0000256" key="1">
    <source>
        <dbReference type="SAM" id="MobiDB-lite"/>
    </source>
</evidence>
<comment type="caution">
    <text evidence="2">The sequence shown here is derived from an EMBL/GenBank/DDBJ whole genome shotgun (WGS) entry which is preliminary data.</text>
</comment>
<feature type="region of interest" description="Disordered" evidence="1">
    <location>
        <begin position="1"/>
        <end position="45"/>
    </location>
</feature>
<sequence>MGNAALSPAPAEAATAAWRAPPAKDKGPRRPPRAPRPSEPRPCAREVGTFRFLVSRGASAQLIATAELAPTLADASARLRESPAFLPRDADRGRGGRRRSATRPPAARPGYRYRPAGPLGAGWYSGSSHAETPALRDALRWRRGGDGEPEIDVRICAHPASDGRDALVVVQCYLPKPPKPETVRLADGRFVEHQETPWHRFRPPNFEPGMPEGATRGRTRERNSQLQSLISRPFSTRATVRFYGAASFEEARDYATPGDDGAARWALGRVAFHSYGFVRDAWPPERSPTSFLTNADVGQSLYLPVRRVSAPRRADRQWRDDLCDDAESRYATDDFQHLCVRELDGALRSHGPFAHANDARAPWRVGDGVAARVAAHGGLFGFGPRR</sequence>
<evidence type="ECO:0008006" key="4">
    <source>
        <dbReference type="Google" id="ProtNLM"/>
    </source>
</evidence>
<dbReference type="EMBL" id="JBBJCI010000023">
    <property type="protein sequence ID" value="KAK7254592.1"/>
    <property type="molecule type" value="Genomic_DNA"/>
</dbReference>
<feature type="region of interest" description="Disordered" evidence="1">
    <location>
        <begin position="83"/>
        <end position="114"/>
    </location>
</feature>
<evidence type="ECO:0000313" key="3">
    <source>
        <dbReference type="Proteomes" id="UP001363151"/>
    </source>
</evidence>
<accession>A0ABR1GFL3</accession>
<feature type="region of interest" description="Disordered" evidence="1">
    <location>
        <begin position="199"/>
        <end position="223"/>
    </location>
</feature>
<protein>
    <recommendedName>
        <fullName evidence="4">Amine oxidase</fullName>
    </recommendedName>
</protein>
<reference evidence="2 3" key="1">
    <citation type="submission" date="2024-03" db="EMBL/GenBank/DDBJ databases">
        <title>Aureococcus anophagefferens CCMP1851 and Kratosvirus quantuckense: Draft genome of a second virus-susceptible host strain in the model system.</title>
        <authorList>
            <person name="Chase E."/>
            <person name="Truchon A.R."/>
            <person name="Schepens W."/>
            <person name="Wilhelm S.W."/>
        </authorList>
    </citation>
    <scope>NUCLEOTIDE SEQUENCE [LARGE SCALE GENOMIC DNA]</scope>
    <source>
        <strain evidence="2 3">CCMP1851</strain>
    </source>
</reference>
<organism evidence="2 3">
    <name type="scientific">Aureococcus anophagefferens</name>
    <name type="common">Harmful bloom alga</name>
    <dbReference type="NCBI Taxonomy" id="44056"/>
    <lineage>
        <taxon>Eukaryota</taxon>
        <taxon>Sar</taxon>
        <taxon>Stramenopiles</taxon>
        <taxon>Ochrophyta</taxon>
        <taxon>Pelagophyceae</taxon>
        <taxon>Pelagomonadales</taxon>
        <taxon>Pelagomonadaceae</taxon>
        <taxon>Aureococcus</taxon>
    </lineage>
</organism>
<evidence type="ECO:0000313" key="2">
    <source>
        <dbReference type="EMBL" id="KAK7254592.1"/>
    </source>
</evidence>
<gene>
    <name evidence="2" type="ORF">SO694_00010167</name>
</gene>
<proteinExistence type="predicted"/>
<feature type="compositionally biased region" description="Low complexity" evidence="1">
    <location>
        <begin position="1"/>
        <end position="21"/>
    </location>
</feature>
<feature type="compositionally biased region" description="Low complexity" evidence="1">
    <location>
        <begin position="102"/>
        <end position="114"/>
    </location>
</feature>
<keyword evidence="3" id="KW-1185">Reference proteome</keyword>